<dbReference type="OrthoDB" id="439808at2759"/>
<dbReference type="EMBL" id="QGNW01000130">
    <property type="protein sequence ID" value="RVW93241.1"/>
    <property type="molecule type" value="Genomic_DNA"/>
</dbReference>
<dbReference type="AlphaFoldDB" id="A0A438I961"/>
<reference evidence="2 3" key="1">
    <citation type="journal article" date="2018" name="PLoS Genet.">
        <title>Population sequencing reveals clonal diversity and ancestral inbreeding in the grapevine cultivar Chardonnay.</title>
        <authorList>
            <person name="Roach M.J."/>
            <person name="Johnson D.L."/>
            <person name="Bohlmann J."/>
            <person name="van Vuuren H.J."/>
            <person name="Jones S.J."/>
            <person name="Pretorius I.S."/>
            <person name="Schmidt S.A."/>
            <person name="Borneman A.R."/>
        </authorList>
    </citation>
    <scope>NUCLEOTIDE SEQUENCE [LARGE SCALE GENOMIC DNA]</scope>
    <source>
        <strain evidence="3">cv. Chardonnay</strain>
        <tissue evidence="2">Leaf</tissue>
    </source>
</reference>
<feature type="region of interest" description="Disordered" evidence="1">
    <location>
        <begin position="1"/>
        <end position="34"/>
    </location>
</feature>
<sequence length="760" mass="84154">MLPKKRKLQEHIAVQEGKSPKQKTRTRRSKDPSGQVILDKLDMLVEQYRAKFSQQTDDKTDGQKQGPDVALSHLCLISLMGSLVDLSWLCFLDTRARLLGLWGAHNAVGCLDFPVTLRGFSQGQGVEYGSGCDVSIPTRPIFATLPQLSTCIETGISKRPITLFEQDILGGIVWSFLGQGWWLSLGSYASHEECAASLGSHGFVASLPRLGIVVPSWHELFGCSSATEGACTSTTWMVHSQFLDFALFLRIIPIVVALHFQDLLFVVPLEVPTQQLEVGQAIFLHKGCPDGLSEQTHPKLKLDTGELETFRDESEWASPSCVPSLRRLADVVRWCVMMYLPVVSACWSKENRKVSEKCCLLEEFSIHGCKLVWPEWETPGGASPRDMLLEGVFFGIPKGYSEYEMDAVKSIVWGFRFFSGRAIAVSGRTWDVMVGKPLVGTLLASRTRSHTTHCSSMPTKGDVAFTSVGADRMQHLGHDFSFEHFLARGLPDSKGDARGTSLFGTRGLFTGCSSGTTFLFCVTQQGKERSTSGLIVWEPQLYVFHIIPHLLLKVLVPGVHYVLKDLPFYKVVREVDVKVHQDRLDQRERKSIEQDLEDDLHFLGAEPGTWVESVVPCVIHELEEDEEDMVANLRAGFKERQRKCLSKSIAVTSLLAKRSCANDTHVELILNAPSAPMPLVDATSSRSPNGFSGPRDNPSANVATRLPYAARGRRGYETFITQQMGGSEELRSKLVQTEGDFAVAYKAIADGAEALRKTGE</sequence>
<feature type="region of interest" description="Disordered" evidence="1">
    <location>
        <begin position="677"/>
        <end position="703"/>
    </location>
</feature>
<protein>
    <submittedName>
        <fullName evidence="2">Uncharacterized protein</fullName>
    </submittedName>
</protein>
<name>A0A438I961_VITVI</name>
<accession>A0A438I961</accession>
<evidence type="ECO:0000313" key="2">
    <source>
        <dbReference type="EMBL" id="RVW93241.1"/>
    </source>
</evidence>
<evidence type="ECO:0000313" key="3">
    <source>
        <dbReference type="Proteomes" id="UP000288805"/>
    </source>
</evidence>
<proteinExistence type="predicted"/>
<gene>
    <name evidence="2" type="ORF">CK203_022429</name>
</gene>
<dbReference type="Proteomes" id="UP000288805">
    <property type="component" value="Unassembled WGS sequence"/>
</dbReference>
<evidence type="ECO:0000256" key="1">
    <source>
        <dbReference type="SAM" id="MobiDB-lite"/>
    </source>
</evidence>
<comment type="caution">
    <text evidence="2">The sequence shown here is derived from an EMBL/GenBank/DDBJ whole genome shotgun (WGS) entry which is preliminary data.</text>
</comment>
<organism evidence="2 3">
    <name type="scientific">Vitis vinifera</name>
    <name type="common">Grape</name>
    <dbReference type="NCBI Taxonomy" id="29760"/>
    <lineage>
        <taxon>Eukaryota</taxon>
        <taxon>Viridiplantae</taxon>
        <taxon>Streptophyta</taxon>
        <taxon>Embryophyta</taxon>
        <taxon>Tracheophyta</taxon>
        <taxon>Spermatophyta</taxon>
        <taxon>Magnoliopsida</taxon>
        <taxon>eudicotyledons</taxon>
        <taxon>Gunneridae</taxon>
        <taxon>Pentapetalae</taxon>
        <taxon>rosids</taxon>
        <taxon>Vitales</taxon>
        <taxon>Vitaceae</taxon>
        <taxon>Viteae</taxon>
        <taxon>Vitis</taxon>
    </lineage>
</organism>